<evidence type="ECO:0000256" key="3">
    <source>
        <dbReference type="ARBA" id="ARBA00022691"/>
    </source>
</evidence>
<dbReference type="OrthoDB" id="9772751at2"/>
<name>B0CAG3_ACAM1</name>
<dbReference type="PROSITE" id="PS01184">
    <property type="entry name" value="UBIE_2"/>
    <property type="match status" value="1"/>
</dbReference>
<keyword evidence="1 5" id="KW-0489">Methyltransferase</keyword>
<organism evidence="5 6">
    <name type="scientific">Acaryochloris marina (strain MBIC 11017)</name>
    <dbReference type="NCBI Taxonomy" id="329726"/>
    <lineage>
        <taxon>Bacteria</taxon>
        <taxon>Bacillati</taxon>
        <taxon>Cyanobacteriota</taxon>
        <taxon>Cyanophyceae</taxon>
        <taxon>Acaryochloridales</taxon>
        <taxon>Acaryochloridaceae</taxon>
        <taxon>Acaryochloris</taxon>
    </lineage>
</organism>
<dbReference type="RefSeq" id="WP_012164383.1">
    <property type="nucleotide sequence ID" value="NC_009925.1"/>
</dbReference>
<keyword evidence="3" id="KW-0949">S-adenosyl-L-methionine</keyword>
<dbReference type="eggNOG" id="COG2226">
    <property type="taxonomic scope" value="Bacteria"/>
</dbReference>
<feature type="domain" description="Methyltransferase" evidence="4">
    <location>
        <begin position="50"/>
        <end position="143"/>
    </location>
</feature>
<evidence type="ECO:0000313" key="5">
    <source>
        <dbReference type="EMBL" id="ABW29029.1"/>
    </source>
</evidence>
<evidence type="ECO:0000259" key="4">
    <source>
        <dbReference type="Pfam" id="PF13649"/>
    </source>
</evidence>
<dbReference type="Proteomes" id="UP000000268">
    <property type="component" value="Chromosome"/>
</dbReference>
<reference evidence="5 6" key="1">
    <citation type="journal article" date="2008" name="Proc. Natl. Acad. Sci. U.S.A.">
        <title>Niche adaptation and genome expansion in the chlorophyll d-producing cyanobacterium Acaryochloris marina.</title>
        <authorList>
            <person name="Swingley W.D."/>
            <person name="Chen M."/>
            <person name="Cheung P.C."/>
            <person name="Conrad A.L."/>
            <person name="Dejesa L.C."/>
            <person name="Hao J."/>
            <person name="Honchak B.M."/>
            <person name="Karbach L.E."/>
            <person name="Kurdoglu A."/>
            <person name="Lahiri S."/>
            <person name="Mastrian S.D."/>
            <person name="Miyashita H."/>
            <person name="Page L."/>
            <person name="Ramakrishna P."/>
            <person name="Satoh S."/>
            <person name="Sattley W.M."/>
            <person name="Shimada Y."/>
            <person name="Taylor H.L."/>
            <person name="Tomo T."/>
            <person name="Tsuchiya T."/>
            <person name="Wang Z.T."/>
            <person name="Raymond J."/>
            <person name="Mimuro M."/>
            <person name="Blankenship R.E."/>
            <person name="Touchman J.W."/>
        </authorList>
    </citation>
    <scope>NUCLEOTIDE SEQUENCE [LARGE SCALE GENOMIC DNA]</scope>
    <source>
        <strain evidence="6">MBIC 11017</strain>
    </source>
</reference>
<gene>
    <name evidence="5" type="ordered locus">AM1_4047</name>
</gene>
<protein>
    <submittedName>
        <fullName evidence="5">Methyltransferase, UbiE/COQ5 family</fullName>
    </submittedName>
</protein>
<dbReference type="STRING" id="329726.AM1_4047"/>
<keyword evidence="2 5" id="KW-0808">Transferase</keyword>
<evidence type="ECO:0000256" key="1">
    <source>
        <dbReference type="ARBA" id="ARBA00022603"/>
    </source>
</evidence>
<dbReference type="Gene3D" id="3.40.50.150">
    <property type="entry name" value="Vaccinia Virus protein VP39"/>
    <property type="match status" value="1"/>
</dbReference>
<dbReference type="GO" id="GO:0032259">
    <property type="term" value="P:methylation"/>
    <property type="evidence" value="ECO:0007669"/>
    <property type="project" value="UniProtKB-KW"/>
</dbReference>
<dbReference type="CDD" id="cd02440">
    <property type="entry name" value="AdoMet_MTases"/>
    <property type="match status" value="1"/>
</dbReference>
<accession>B0CAG3</accession>
<evidence type="ECO:0000313" key="6">
    <source>
        <dbReference type="Proteomes" id="UP000000268"/>
    </source>
</evidence>
<dbReference type="InterPro" id="IPR041698">
    <property type="entry name" value="Methyltransf_25"/>
</dbReference>
<dbReference type="EMBL" id="CP000828">
    <property type="protein sequence ID" value="ABW29029.1"/>
    <property type="molecule type" value="Genomic_DNA"/>
</dbReference>
<keyword evidence="6" id="KW-1185">Reference proteome</keyword>
<dbReference type="PANTHER" id="PTHR43591">
    <property type="entry name" value="METHYLTRANSFERASE"/>
    <property type="match status" value="1"/>
</dbReference>
<dbReference type="Pfam" id="PF13649">
    <property type="entry name" value="Methyltransf_25"/>
    <property type="match status" value="1"/>
</dbReference>
<dbReference type="InterPro" id="IPR023576">
    <property type="entry name" value="UbiE/COQ5_MeTrFase_CS"/>
</dbReference>
<dbReference type="SUPFAM" id="SSF53335">
    <property type="entry name" value="S-adenosyl-L-methionine-dependent methyltransferases"/>
    <property type="match status" value="1"/>
</dbReference>
<dbReference type="GO" id="GO:0008168">
    <property type="term" value="F:methyltransferase activity"/>
    <property type="evidence" value="ECO:0007669"/>
    <property type="project" value="UniProtKB-KW"/>
</dbReference>
<evidence type="ECO:0000256" key="2">
    <source>
        <dbReference type="ARBA" id="ARBA00022679"/>
    </source>
</evidence>
<dbReference type="InterPro" id="IPR029063">
    <property type="entry name" value="SAM-dependent_MTases_sf"/>
</dbReference>
<proteinExistence type="predicted"/>
<dbReference type="KEGG" id="amr:AM1_4047"/>
<sequence length="210" mass="23468">MTANVLAAKTRVFDQWAPNYDWLFTTVFYQAVHQRLLSYVNLPKDSPAAVLDIGCGTGKLLNRLASQFPQLQGTGLDLSPEMLRQARQRNSHRPRLIFVQGASEAMPFADNQFQAAFSTISFLHYPDPQQVFLEIGRVLKPGGQFHLVDYTTFLELGTQHNIAGLGGQMYFYSPQQRKTLAANAGLICNAHHSLLGPVLLSIFQKPNLSY</sequence>
<dbReference type="HOGENOM" id="CLU_037990_10_1_3"/>
<dbReference type="AlphaFoldDB" id="B0CAG3"/>